<reference evidence="1" key="2">
    <citation type="submission" date="2015-10" db="EMBL/GenBank/DDBJ databases">
        <authorList>
            <person name="Gilbert D.G."/>
        </authorList>
    </citation>
    <scope>NUCLEOTIDE SEQUENCE</scope>
</reference>
<evidence type="ECO:0000313" key="1">
    <source>
        <dbReference type="EMBL" id="JAI70652.1"/>
    </source>
</evidence>
<name>A0A0P4WZG2_9CRUS</name>
<dbReference type="EMBL" id="GDIP01252749">
    <property type="protein sequence ID" value="JAI70652.1"/>
    <property type="molecule type" value="Transcribed_RNA"/>
</dbReference>
<protein>
    <submittedName>
        <fullName evidence="1">Uncharacterized protein</fullName>
    </submittedName>
</protein>
<proteinExistence type="predicted"/>
<organism evidence="1">
    <name type="scientific">Daphnia magna</name>
    <dbReference type="NCBI Taxonomy" id="35525"/>
    <lineage>
        <taxon>Eukaryota</taxon>
        <taxon>Metazoa</taxon>
        <taxon>Ecdysozoa</taxon>
        <taxon>Arthropoda</taxon>
        <taxon>Crustacea</taxon>
        <taxon>Branchiopoda</taxon>
        <taxon>Diplostraca</taxon>
        <taxon>Cladocera</taxon>
        <taxon>Anomopoda</taxon>
        <taxon>Daphniidae</taxon>
        <taxon>Daphnia</taxon>
    </lineage>
</organism>
<sequence>MLKRPKNGQFYIILGGYCSLNNKKFIQNRIGYLIPCWAGHNKFPALEDRK</sequence>
<dbReference type="AlphaFoldDB" id="A0A0P4WZG2"/>
<reference evidence="1" key="1">
    <citation type="submission" date="2015-10" db="EMBL/GenBank/DDBJ databases">
        <title>Daphnia magna gene sets from two clonal populations assembled and annotated with EvidentialGene.</title>
        <authorList>
            <person name="Gilbert D."/>
            <person name="Podicheti R."/>
            <person name="Orsini L."/>
            <person name="Colbourne J."/>
            <person name="Pfrender M."/>
        </authorList>
    </citation>
    <scope>NUCLEOTIDE SEQUENCE</scope>
</reference>
<accession>A0A0P4WZG2</accession>